<dbReference type="HOGENOM" id="CLU_1989573_0_0_9"/>
<comment type="caution">
    <text evidence="1">The sequence shown here is derived from an EMBL/GenBank/DDBJ whole genome shotgun (WGS) entry which is preliminary data.</text>
</comment>
<sequence length="125" mass="15281">MIELMKHSTILWGEYDYYRIVQWNIEMGFFEEAERAELDLNNFLYHTPNKVFLRSNVVNTPELIQEQQERQKKNRDRKEYYHIFYQLPEHAPKSFGAYRRMKNRNSKNFQELMQVAEEAGIDIEL</sequence>
<proteinExistence type="predicted"/>
<reference evidence="1 2" key="1">
    <citation type="submission" date="2010-01" db="EMBL/GenBank/DDBJ databases">
        <authorList>
            <person name="Weinstock G."/>
            <person name="Sodergren E."/>
            <person name="Clifton S."/>
            <person name="Fulton L."/>
            <person name="Fulton B."/>
            <person name="Courtney L."/>
            <person name="Fronick C."/>
            <person name="Harrison M."/>
            <person name="Strong C."/>
            <person name="Farmer C."/>
            <person name="Delahaunty K."/>
            <person name="Markovic C."/>
            <person name="Hall O."/>
            <person name="Minx P."/>
            <person name="Tomlinson C."/>
            <person name="Mitreva M."/>
            <person name="Nelson J."/>
            <person name="Hou S."/>
            <person name="Wollam A."/>
            <person name="Pepin K.H."/>
            <person name="Johnson M."/>
            <person name="Bhonagiri V."/>
            <person name="Nash W.E."/>
            <person name="Warren W."/>
            <person name="Chinwalla A."/>
            <person name="Mardis E.R."/>
            <person name="Wilson R.K."/>
        </authorList>
    </citation>
    <scope>NUCLEOTIDE SEQUENCE [LARGE SCALE GENOMIC DNA]</scope>
    <source>
        <strain evidence="1 2">DSM 13479</strain>
    </source>
</reference>
<evidence type="ECO:0000313" key="1">
    <source>
        <dbReference type="EMBL" id="EFD01263.1"/>
    </source>
</evidence>
<evidence type="ECO:0000313" key="2">
    <source>
        <dbReference type="Proteomes" id="UP000004968"/>
    </source>
</evidence>
<accession>D3AA85</accession>
<protein>
    <submittedName>
        <fullName evidence="1">Uncharacterized protein</fullName>
    </submittedName>
</protein>
<dbReference type="Proteomes" id="UP000004968">
    <property type="component" value="Unassembled WGS sequence"/>
</dbReference>
<name>D3AA85_9FIRM</name>
<gene>
    <name evidence="1" type="ORF">CLOSTHATH_00506</name>
</gene>
<dbReference type="EMBL" id="ACIO01000031">
    <property type="protein sequence ID" value="EFD01263.1"/>
    <property type="molecule type" value="Genomic_DNA"/>
</dbReference>
<dbReference type="AlphaFoldDB" id="D3AA85"/>
<organism evidence="1 2">
    <name type="scientific">Hungatella hathewayi DSM 13479</name>
    <dbReference type="NCBI Taxonomy" id="566550"/>
    <lineage>
        <taxon>Bacteria</taxon>
        <taxon>Bacillati</taxon>
        <taxon>Bacillota</taxon>
        <taxon>Clostridia</taxon>
        <taxon>Lachnospirales</taxon>
        <taxon>Lachnospiraceae</taxon>
        <taxon>Hungatella</taxon>
    </lineage>
</organism>